<gene>
    <name evidence="1" type="ORF">E2C01_052935</name>
</gene>
<dbReference type="Proteomes" id="UP000324222">
    <property type="component" value="Unassembled WGS sequence"/>
</dbReference>
<name>A0A5B7GJ06_PORTR</name>
<keyword evidence="2" id="KW-1185">Reference proteome</keyword>
<evidence type="ECO:0000313" key="1">
    <source>
        <dbReference type="EMBL" id="MPC58922.1"/>
    </source>
</evidence>
<accession>A0A5B7GJ06</accession>
<dbReference type="EMBL" id="VSRR010016109">
    <property type="protein sequence ID" value="MPC58922.1"/>
    <property type="molecule type" value="Genomic_DNA"/>
</dbReference>
<proteinExistence type="predicted"/>
<reference evidence="1 2" key="1">
    <citation type="submission" date="2019-05" db="EMBL/GenBank/DDBJ databases">
        <title>Another draft genome of Portunus trituberculatus and its Hox gene families provides insights of decapod evolution.</title>
        <authorList>
            <person name="Jeong J.-H."/>
            <person name="Song I."/>
            <person name="Kim S."/>
            <person name="Choi T."/>
            <person name="Kim D."/>
            <person name="Ryu S."/>
            <person name="Kim W."/>
        </authorList>
    </citation>
    <scope>NUCLEOTIDE SEQUENCE [LARGE SCALE GENOMIC DNA]</scope>
    <source>
        <tissue evidence="1">Muscle</tissue>
    </source>
</reference>
<sequence length="71" mass="8215">MQDLLDHLDSLQWLDVLYSDETRFTVTASSQGHLYLCPSSNSLHSSYTSVRPRRPLRRDSAFYPLSNPWSV</sequence>
<comment type="caution">
    <text evidence="1">The sequence shown here is derived from an EMBL/GenBank/DDBJ whole genome shotgun (WGS) entry which is preliminary data.</text>
</comment>
<protein>
    <submittedName>
        <fullName evidence="1">Uncharacterized protein</fullName>
    </submittedName>
</protein>
<evidence type="ECO:0000313" key="2">
    <source>
        <dbReference type="Proteomes" id="UP000324222"/>
    </source>
</evidence>
<organism evidence="1 2">
    <name type="scientific">Portunus trituberculatus</name>
    <name type="common">Swimming crab</name>
    <name type="synonym">Neptunus trituberculatus</name>
    <dbReference type="NCBI Taxonomy" id="210409"/>
    <lineage>
        <taxon>Eukaryota</taxon>
        <taxon>Metazoa</taxon>
        <taxon>Ecdysozoa</taxon>
        <taxon>Arthropoda</taxon>
        <taxon>Crustacea</taxon>
        <taxon>Multicrustacea</taxon>
        <taxon>Malacostraca</taxon>
        <taxon>Eumalacostraca</taxon>
        <taxon>Eucarida</taxon>
        <taxon>Decapoda</taxon>
        <taxon>Pleocyemata</taxon>
        <taxon>Brachyura</taxon>
        <taxon>Eubrachyura</taxon>
        <taxon>Portunoidea</taxon>
        <taxon>Portunidae</taxon>
        <taxon>Portuninae</taxon>
        <taxon>Portunus</taxon>
    </lineage>
</organism>
<dbReference type="AlphaFoldDB" id="A0A5B7GJ06"/>